<dbReference type="AlphaFoldDB" id="A0A1E3P422"/>
<dbReference type="GeneID" id="30202046"/>
<sequence length="659" mass="76351">MGFSEEYRDSFIQWSIENGTKLSEFITVKDSNTGGTGVFFNIDEYIKQNGAIDEEDPVILMRVPKRLTLSLDSIAEMLLAPQLKYDLKANGDYIKQGQVFQVFLSELTSSFQEGIDPYFRGGLNETNILVGEIQILTVLKKIRDELISSNISDEYKKFLKNSPFARFDRYIDLLYHTDVNSVKLDEYYDLYKNQFKYNQREYRFMIEKTKNLAIYNALNSIDEDLGFDPKDFVDIRFLQKIEISVISRILEIPEALKPRQQEVSNTQGRYDKFNDPDTKDPRKVQRLETQEDGDIEDGYVEEDGDDTPDESEKYGFAVASTMVPVIDFVNHSNDKANSNFDVDKETKDVLLKYNHKDPKLKGEVELFITYSEYEDVFNFINAYGFVPKSNKTNPFYEHAIDRDFVSTYKIESEVDGEKYEHNLGNVLKWLGQAPNIQFVLTYEGDELKDVKLNLDQNFIIFGFTKGLSYDPAKAFQIIKDLQEDGVGDDFIQEVLDLEESASNDTIDSEGLTPYKLHGVEGYVDLFSIIENTSDEEVNNLMIEFVQFLLIYFRYRIKDLDNGLLLKAKNLKSIITQFGVFEREILRKFIEIAQGLESKEQFLDFIIGAEELDVEWLKYRLNPRYVSFETKLELQKKYMTSAFTQLGINPLEDGNTRTSA</sequence>
<dbReference type="InterPro" id="IPR046341">
    <property type="entry name" value="SET_dom_sf"/>
</dbReference>
<accession>A0A1E3P422</accession>
<proteinExistence type="predicted"/>
<dbReference type="EMBL" id="KV454210">
    <property type="protein sequence ID" value="ODQ60246.1"/>
    <property type="molecule type" value="Genomic_DNA"/>
</dbReference>
<feature type="compositionally biased region" description="Acidic residues" evidence="1">
    <location>
        <begin position="290"/>
        <end position="309"/>
    </location>
</feature>
<dbReference type="Proteomes" id="UP000094112">
    <property type="component" value="Unassembled WGS sequence"/>
</dbReference>
<dbReference type="SUPFAM" id="SSF82199">
    <property type="entry name" value="SET domain"/>
    <property type="match status" value="1"/>
</dbReference>
<dbReference type="RefSeq" id="XP_019039453.1">
    <property type="nucleotide sequence ID" value="XM_019184800.1"/>
</dbReference>
<evidence type="ECO:0000313" key="3">
    <source>
        <dbReference type="Proteomes" id="UP000094112"/>
    </source>
</evidence>
<evidence type="ECO:0000313" key="2">
    <source>
        <dbReference type="EMBL" id="ODQ60246.1"/>
    </source>
</evidence>
<evidence type="ECO:0000256" key="1">
    <source>
        <dbReference type="SAM" id="MobiDB-lite"/>
    </source>
</evidence>
<dbReference type="OrthoDB" id="441812at2759"/>
<evidence type="ECO:0008006" key="4">
    <source>
        <dbReference type="Google" id="ProtNLM"/>
    </source>
</evidence>
<gene>
    <name evidence="2" type="ORF">WICANDRAFT_78856</name>
</gene>
<dbReference type="STRING" id="683960.A0A1E3P422"/>
<feature type="region of interest" description="Disordered" evidence="1">
    <location>
        <begin position="258"/>
        <end position="309"/>
    </location>
</feature>
<dbReference type="Gene3D" id="3.90.1410.10">
    <property type="entry name" value="set domain protein methyltransferase, domain 1"/>
    <property type="match status" value="1"/>
</dbReference>
<keyword evidence="3" id="KW-1185">Reference proteome</keyword>
<reference evidence="2 3" key="1">
    <citation type="journal article" date="2016" name="Proc. Natl. Acad. Sci. U.S.A.">
        <title>Comparative genomics of biotechnologically important yeasts.</title>
        <authorList>
            <person name="Riley R."/>
            <person name="Haridas S."/>
            <person name="Wolfe K.H."/>
            <person name="Lopes M.R."/>
            <person name="Hittinger C.T."/>
            <person name="Goeker M."/>
            <person name="Salamov A.A."/>
            <person name="Wisecaver J.H."/>
            <person name="Long T.M."/>
            <person name="Calvey C.H."/>
            <person name="Aerts A.L."/>
            <person name="Barry K.W."/>
            <person name="Choi C."/>
            <person name="Clum A."/>
            <person name="Coughlan A.Y."/>
            <person name="Deshpande S."/>
            <person name="Douglass A.P."/>
            <person name="Hanson S.J."/>
            <person name="Klenk H.-P."/>
            <person name="LaButti K.M."/>
            <person name="Lapidus A."/>
            <person name="Lindquist E.A."/>
            <person name="Lipzen A.M."/>
            <person name="Meier-Kolthoff J.P."/>
            <person name="Ohm R.A."/>
            <person name="Otillar R.P."/>
            <person name="Pangilinan J.L."/>
            <person name="Peng Y."/>
            <person name="Rokas A."/>
            <person name="Rosa C.A."/>
            <person name="Scheuner C."/>
            <person name="Sibirny A.A."/>
            <person name="Slot J.C."/>
            <person name="Stielow J.B."/>
            <person name="Sun H."/>
            <person name="Kurtzman C.P."/>
            <person name="Blackwell M."/>
            <person name="Grigoriev I.V."/>
            <person name="Jeffries T.W."/>
        </authorList>
    </citation>
    <scope>NUCLEOTIDE SEQUENCE [LARGE SCALE GENOMIC DNA]</scope>
    <source>
        <strain evidence="3">ATCC 58044 / CBS 1984 / NCYC 433 / NRRL Y-366-8</strain>
    </source>
</reference>
<name>A0A1E3P422_WICAA</name>
<organism evidence="2 3">
    <name type="scientific">Wickerhamomyces anomalus (strain ATCC 58044 / CBS 1984 / NCYC 433 / NRRL Y-366-8)</name>
    <name type="common">Yeast</name>
    <name type="synonym">Hansenula anomala</name>
    <dbReference type="NCBI Taxonomy" id="683960"/>
    <lineage>
        <taxon>Eukaryota</taxon>
        <taxon>Fungi</taxon>
        <taxon>Dikarya</taxon>
        <taxon>Ascomycota</taxon>
        <taxon>Saccharomycotina</taxon>
        <taxon>Saccharomycetes</taxon>
        <taxon>Phaffomycetales</taxon>
        <taxon>Wickerhamomycetaceae</taxon>
        <taxon>Wickerhamomyces</taxon>
    </lineage>
</organism>
<feature type="compositionally biased region" description="Basic and acidic residues" evidence="1">
    <location>
        <begin position="269"/>
        <end position="289"/>
    </location>
</feature>
<protein>
    <recommendedName>
        <fullName evidence="4">SET domain-containing protein</fullName>
    </recommendedName>
</protein>